<evidence type="ECO:0000313" key="3">
    <source>
        <dbReference type="EMBL" id="HIZ07509.1"/>
    </source>
</evidence>
<dbReference type="InterPro" id="IPR002477">
    <property type="entry name" value="Peptidoglycan-bd-like"/>
</dbReference>
<organism evidence="3 4">
    <name type="scientific">Candidatus Eubacterium avistercoris</name>
    <dbReference type="NCBI Taxonomy" id="2838567"/>
    <lineage>
        <taxon>Bacteria</taxon>
        <taxon>Bacillati</taxon>
        <taxon>Bacillota</taxon>
        <taxon>Clostridia</taxon>
        <taxon>Eubacteriales</taxon>
        <taxon>Eubacteriaceae</taxon>
        <taxon>Eubacterium</taxon>
    </lineage>
</organism>
<sequence>MDIRVLEAQQWLNENYGNNPLFDRQEEDGVVTTLVMMGLVEALQIELNIGSVTGIFGNQTLSACPTLKLGDTGNIVRILQHGLFCKGYDPGLDYGNFDSQTEQAIRDMQTDAGLTGSMQHEYVSPILFQAILSMEWYKLVSNGDPVIREMQQTYNYYYQDYIGICPCDGVCGRSTVQSMIYVLQAMEHLPTDVANGNFGPTTRRCCPNLPYDGEALDYFNEPYGDAAIQRLTQLFQYALHCYDAKRGQKNRFSPGVFNGKFTVSTSTSIQAFQRFVGLDVTGNVTINEWMALFVSYGNPSRSAEAIDCYTRLSDAYLEKLSVDGYKIVGRYLTGDVVIDGQRVAKNLLRPEMRRIFAHGMKLFLIYQDAREYMTENDTDDLYNYFTESRGYSDAEKAFCTAKVLGVPEDEIIYFAVDYDFMESEVYAKVVPYFKGINDYASKEGRSYKIGIYGSRNTCSIVADEGYSISSFVSDMSSGYSGNMGFPLPDDWAFDQIDETSLHSNDGVFGIDRNVVSERYTGFKIIDESNDIDGYEANGTALILHSDNFEKKIPVYWSKVLENGEYVAKNPMFDYILPDTCFNLRPSYTEGSISFVYFLDKGGRLNAGFIDMKDINEDPQTSTYPYQQGHVTRDSKTGSSSITFLPDPTPPGQGLERIFIVTSPVTIYKQNGDRNRELPVNSRITIANNCETGAKFPARITAVQFMLPSAEGGVFEFVDPDMGYGWVDLDIGLKPDKRKLINEWN</sequence>
<dbReference type="EMBL" id="DXCH01000175">
    <property type="protein sequence ID" value="HIZ07509.1"/>
    <property type="molecule type" value="Genomic_DNA"/>
</dbReference>
<proteinExistence type="predicted"/>
<dbReference type="CDD" id="cd06418">
    <property type="entry name" value="GH25_BacA-like"/>
    <property type="match status" value="1"/>
</dbReference>
<dbReference type="SUPFAM" id="SSF47090">
    <property type="entry name" value="PGBD-like"/>
    <property type="match status" value="2"/>
</dbReference>
<dbReference type="Proteomes" id="UP000824024">
    <property type="component" value="Unassembled WGS sequence"/>
</dbReference>
<dbReference type="SUPFAM" id="SSF51445">
    <property type="entry name" value="(Trans)glycosidases"/>
    <property type="match status" value="1"/>
</dbReference>
<evidence type="ECO:0000259" key="2">
    <source>
        <dbReference type="Pfam" id="PF08924"/>
    </source>
</evidence>
<dbReference type="Gene3D" id="3.20.20.80">
    <property type="entry name" value="Glycosidases"/>
    <property type="match status" value="1"/>
</dbReference>
<dbReference type="Pfam" id="PF08924">
    <property type="entry name" value="Rv2525c_GlyHyd-like"/>
    <property type="match status" value="1"/>
</dbReference>
<evidence type="ECO:0000313" key="4">
    <source>
        <dbReference type="Proteomes" id="UP000824024"/>
    </source>
</evidence>
<comment type="caution">
    <text evidence="3">The sequence shown here is derived from an EMBL/GenBank/DDBJ whole genome shotgun (WGS) entry which is preliminary data.</text>
</comment>
<feature type="domain" description="Rv2525c-like glycoside hydrolase-like" evidence="2">
    <location>
        <begin position="320"/>
        <end position="515"/>
    </location>
</feature>
<dbReference type="InterPro" id="IPR036365">
    <property type="entry name" value="PGBD-like_sf"/>
</dbReference>
<dbReference type="InterPro" id="IPR015020">
    <property type="entry name" value="Rv2525c-like_Glyco_Hydro-like"/>
</dbReference>
<accession>A0A9D2IFL3</accession>
<feature type="domain" description="Peptidoglycan binding-like" evidence="1">
    <location>
        <begin position="73"/>
        <end position="115"/>
    </location>
</feature>
<dbReference type="InterPro" id="IPR017853">
    <property type="entry name" value="GH"/>
</dbReference>
<protein>
    <submittedName>
        <fullName evidence="3">DUF1906 domain-containing protein</fullName>
    </submittedName>
</protein>
<reference evidence="3" key="2">
    <citation type="submission" date="2021-04" db="EMBL/GenBank/DDBJ databases">
        <authorList>
            <person name="Gilroy R."/>
        </authorList>
    </citation>
    <scope>NUCLEOTIDE SEQUENCE</scope>
    <source>
        <strain evidence="3">CHK192-9172</strain>
    </source>
</reference>
<evidence type="ECO:0000259" key="1">
    <source>
        <dbReference type="Pfam" id="PF01471"/>
    </source>
</evidence>
<name>A0A9D2IFL3_9FIRM</name>
<dbReference type="InterPro" id="IPR036366">
    <property type="entry name" value="PGBDSf"/>
</dbReference>
<feature type="domain" description="Peptidoglycan binding-like" evidence="1">
    <location>
        <begin position="251"/>
        <end position="292"/>
    </location>
</feature>
<dbReference type="Pfam" id="PF01471">
    <property type="entry name" value="PG_binding_1"/>
    <property type="match status" value="2"/>
</dbReference>
<dbReference type="AlphaFoldDB" id="A0A9D2IFL3"/>
<reference evidence="3" key="1">
    <citation type="journal article" date="2021" name="PeerJ">
        <title>Extensive microbial diversity within the chicken gut microbiome revealed by metagenomics and culture.</title>
        <authorList>
            <person name="Gilroy R."/>
            <person name="Ravi A."/>
            <person name="Getino M."/>
            <person name="Pursley I."/>
            <person name="Horton D.L."/>
            <person name="Alikhan N.F."/>
            <person name="Baker D."/>
            <person name="Gharbi K."/>
            <person name="Hall N."/>
            <person name="Watson M."/>
            <person name="Adriaenssens E.M."/>
            <person name="Foster-Nyarko E."/>
            <person name="Jarju S."/>
            <person name="Secka A."/>
            <person name="Antonio M."/>
            <person name="Oren A."/>
            <person name="Chaudhuri R.R."/>
            <person name="La Ragione R."/>
            <person name="Hildebrand F."/>
            <person name="Pallen M.J."/>
        </authorList>
    </citation>
    <scope>NUCLEOTIDE SEQUENCE</scope>
    <source>
        <strain evidence="3">CHK192-9172</strain>
    </source>
</reference>
<gene>
    <name evidence="3" type="ORF">IAA08_06195</name>
</gene>
<dbReference type="Gene3D" id="1.10.101.10">
    <property type="entry name" value="PGBD-like superfamily/PGBD"/>
    <property type="match status" value="1"/>
</dbReference>